<dbReference type="InterPro" id="IPR029033">
    <property type="entry name" value="His_PPase_superfam"/>
</dbReference>
<proteinExistence type="predicted"/>
<name>A0ABP4R9S3_9ACTN</name>
<evidence type="ECO:0000313" key="2">
    <source>
        <dbReference type="Proteomes" id="UP001500064"/>
    </source>
</evidence>
<dbReference type="Proteomes" id="UP001500064">
    <property type="component" value="Unassembled WGS sequence"/>
</dbReference>
<reference evidence="2" key="1">
    <citation type="journal article" date="2019" name="Int. J. Syst. Evol. Microbiol.">
        <title>The Global Catalogue of Microorganisms (GCM) 10K type strain sequencing project: providing services to taxonomists for standard genome sequencing and annotation.</title>
        <authorList>
            <consortium name="The Broad Institute Genomics Platform"/>
            <consortium name="The Broad Institute Genome Sequencing Center for Infectious Disease"/>
            <person name="Wu L."/>
            <person name="Ma J."/>
        </authorList>
    </citation>
    <scope>NUCLEOTIDE SEQUENCE [LARGE SCALE GENOMIC DNA]</scope>
    <source>
        <strain evidence="2">JCM 13929</strain>
    </source>
</reference>
<sequence length="244" mass="26484">MVIEYRPVTVTAESTKPVEYRQGRFLTPPGATEVLLVRHGESEPARPGRPFALVDGQDDPELAPEGHDHARRVAERLAAERVDAIYVSSLRRTSQTAAPLAARLGLTPVVEPELREVYLGEWEGGLFRRMVAEGHPIAERMAAEERWDVIPGAEPAADFSDRVRVALGRLAAAHPDQRIVVVTHGGVIAEALAAATGSRPFAFLGADNGSVSHLVLTEARWILRRFNDTAHLDPAFSTTAAPPT</sequence>
<dbReference type="SMART" id="SM00855">
    <property type="entry name" value="PGAM"/>
    <property type="match status" value="1"/>
</dbReference>
<keyword evidence="2" id="KW-1185">Reference proteome</keyword>
<dbReference type="CDD" id="cd07067">
    <property type="entry name" value="HP_PGM_like"/>
    <property type="match status" value="1"/>
</dbReference>
<dbReference type="PANTHER" id="PTHR48100:SF1">
    <property type="entry name" value="HISTIDINE PHOSPHATASE FAMILY PROTEIN-RELATED"/>
    <property type="match status" value="1"/>
</dbReference>
<dbReference type="InterPro" id="IPR013078">
    <property type="entry name" value="His_Pase_superF_clade-1"/>
</dbReference>
<dbReference type="Pfam" id="PF00300">
    <property type="entry name" value="His_Phos_1"/>
    <property type="match status" value="1"/>
</dbReference>
<dbReference type="EMBL" id="BAAAMU010000028">
    <property type="protein sequence ID" value="GAA1640659.1"/>
    <property type="molecule type" value="Genomic_DNA"/>
</dbReference>
<dbReference type="SUPFAM" id="SSF53254">
    <property type="entry name" value="Phosphoglycerate mutase-like"/>
    <property type="match status" value="1"/>
</dbReference>
<organism evidence="1 2">
    <name type="scientific">Nonomuraea maheshkhaliensis</name>
    <dbReference type="NCBI Taxonomy" id="419590"/>
    <lineage>
        <taxon>Bacteria</taxon>
        <taxon>Bacillati</taxon>
        <taxon>Actinomycetota</taxon>
        <taxon>Actinomycetes</taxon>
        <taxon>Streptosporangiales</taxon>
        <taxon>Streptosporangiaceae</taxon>
        <taxon>Nonomuraea</taxon>
    </lineage>
</organism>
<comment type="caution">
    <text evidence="1">The sequence shown here is derived from an EMBL/GenBank/DDBJ whole genome shotgun (WGS) entry which is preliminary data.</text>
</comment>
<dbReference type="Gene3D" id="3.40.50.1240">
    <property type="entry name" value="Phosphoglycerate mutase-like"/>
    <property type="match status" value="1"/>
</dbReference>
<dbReference type="PANTHER" id="PTHR48100">
    <property type="entry name" value="BROAD-SPECIFICITY PHOSPHATASE YOR283W-RELATED"/>
    <property type="match status" value="1"/>
</dbReference>
<dbReference type="InterPro" id="IPR050275">
    <property type="entry name" value="PGM_Phosphatase"/>
</dbReference>
<gene>
    <name evidence="1" type="ORF">GCM10009733_042170</name>
</gene>
<accession>A0ABP4R9S3</accession>
<evidence type="ECO:0000313" key="1">
    <source>
        <dbReference type="EMBL" id="GAA1640659.1"/>
    </source>
</evidence>
<protein>
    <submittedName>
        <fullName evidence="1">Histidine phosphatase family protein</fullName>
    </submittedName>
</protein>